<dbReference type="InterPro" id="IPR016887">
    <property type="entry name" value="UCP028470_steroid_isom-rel"/>
</dbReference>
<evidence type="ECO:0000313" key="3">
    <source>
        <dbReference type="EMBL" id="MBB4922058.1"/>
    </source>
</evidence>
<reference evidence="3 4" key="1">
    <citation type="submission" date="2020-08" db="EMBL/GenBank/DDBJ databases">
        <title>Sequencing the genomes of 1000 actinobacteria strains.</title>
        <authorList>
            <person name="Klenk H.-P."/>
        </authorList>
    </citation>
    <scope>NUCLEOTIDE SEQUENCE [LARGE SCALE GENOMIC DNA]</scope>
    <source>
        <strain evidence="3 4">DSM 41654</strain>
    </source>
</reference>
<comment type="caution">
    <text evidence="3">The sequence shown here is derived from an EMBL/GenBank/DDBJ whole genome shotgun (WGS) entry which is preliminary data.</text>
</comment>
<dbReference type="EMBL" id="JACHJV010000001">
    <property type="protein sequence ID" value="MBB4922058.1"/>
    <property type="molecule type" value="Genomic_DNA"/>
</dbReference>
<sequence>MVRRYSAGIAVATAVLVAGTGATYAVGTNAAPPAARVAVASAAQPSTQLPSRAQIAALFDRWNAALATGDPNRVADLYTPDAVLLPTLSTIRTDRAGIVDYFRTFLQSKPVGRIQQRVITVLGPTSAVDTGLYQFTLTNQDGTKSTVDARYTFVYALRGGSWLIVSHHSSKVPTG</sequence>
<keyword evidence="1" id="KW-0732">Signal</keyword>
<dbReference type="InterPro" id="IPR013543">
    <property type="entry name" value="Ca/CaM-dep_prot_kinase-assoc"/>
</dbReference>
<feature type="signal peptide" evidence="1">
    <location>
        <begin position="1"/>
        <end position="25"/>
    </location>
</feature>
<evidence type="ECO:0000259" key="2">
    <source>
        <dbReference type="Pfam" id="PF08332"/>
    </source>
</evidence>
<dbReference type="Pfam" id="PF08332">
    <property type="entry name" value="CaMKII_AD"/>
    <property type="match status" value="1"/>
</dbReference>
<accession>A0A7W7QYW6</accession>
<dbReference type="AlphaFoldDB" id="A0A7W7QYW6"/>
<dbReference type="InterPro" id="IPR011944">
    <property type="entry name" value="Steroid_delta5-4_isomerase"/>
</dbReference>
<protein>
    <submittedName>
        <fullName evidence="3">Uncharacterized protein (TIGR02246 family)</fullName>
    </submittedName>
</protein>
<proteinExistence type="predicted"/>
<keyword evidence="4" id="KW-1185">Reference proteome</keyword>
<dbReference type="Gene3D" id="3.10.450.50">
    <property type="match status" value="1"/>
</dbReference>
<dbReference type="CDD" id="cd00531">
    <property type="entry name" value="NTF2_like"/>
    <property type="match status" value="1"/>
</dbReference>
<evidence type="ECO:0000256" key="1">
    <source>
        <dbReference type="SAM" id="SignalP"/>
    </source>
</evidence>
<feature type="domain" description="Calcium/calmodulin-dependent protein kinase II association-domain" evidence="2">
    <location>
        <begin position="52"/>
        <end position="173"/>
    </location>
</feature>
<dbReference type="NCBIfam" id="TIGR02246">
    <property type="entry name" value="SgcJ/EcaC family oxidoreductase"/>
    <property type="match status" value="1"/>
</dbReference>
<organism evidence="3 4">
    <name type="scientific">Kitasatospora kifunensis</name>
    <name type="common">Streptomyces kifunensis</name>
    <dbReference type="NCBI Taxonomy" id="58351"/>
    <lineage>
        <taxon>Bacteria</taxon>
        <taxon>Bacillati</taxon>
        <taxon>Actinomycetota</taxon>
        <taxon>Actinomycetes</taxon>
        <taxon>Kitasatosporales</taxon>
        <taxon>Streptomycetaceae</taxon>
        <taxon>Kitasatospora</taxon>
    </lineage>
</organism>
<dbReference type="RefSeq" id="WP_184934294.1">
    <property type="nucleotide sequence ID" value="NZ_JACHJV010000001.1"/>
</dbReference>
<dbReference type="SUPFAM" id="SSF54427">
    <property type="entry name" value="NTF2-like"/>
    <property type="match status" value="1"/>
</dbReference>
<gene>
    <name evidence="3" type="ORF">FHR34_001051</name>
</gene>
<dbReference type="Proteomes" id="UP000540506">
    <property type="component" value="Unassembled WGS sequence"/>
</dbReference>
<dbReference type="PIRSF" id="PIRSF028470">
    <property type="entry name" value="UCP028470"/>
    <property type="match status" value="1"/>
</dbReference>
<evidence type="ECO:0000313" key="4">
    <source>
        <dbReference type="Proteomes" id="UP000540506"/>
    </source>
</evidence>
<dbReference type="GO" id="GO:0005516">
    <property type="term" value="F:calmodulin binding"/>
    <property type="evidence" value="ECO:0007669"/>
    <property type="project" value="InterPro"/>
</dbReference>
<dbReference type="InterPro" id="IPR032710">
    <property type="entry name" value="NTF2-like_dom_sf"/>
</dbReference>
<dbReference type="GO" id="GO:0004683">
    <property type="term" value="F:calcium/calmodulin-dependent protein kinase activity"/>
    <property type="evidence" value="ECO:0007669"/>
    <property type="project" value="InterPro"/>
</dbReference>
<name>A0A7W7QYW6_KITKI</name>
<feature type="chain" id="PRO_5038361535" evidence="1">
    <location>
        <begin position="26"/>
        <end position="175"/>
    </location>
</feature>